<evidence type="ECO:0000313" key="3">
    <source>
        <dbReference type="EMBL" id="ERI09271.1"/>
    </source>
</evidence>
<dbReference type="HOGENOM" id="CLU_2071680_0_0_9"/>
<dbReference type="InterPro" id="IPR011010">
    <property type="entry name" value="DNA_brk_join_enz"/>
</dbReference>
<evidence type="ECO:0000313" key="4">
    <source>
        <dbReference type="Proteomes" id="UP000016511"/>
    </source>
</evidence>
<gene>
    <name evidence="3" type="ORF">HMPREF0083_02656</name>
</gene>
<dbReference type="eggNOG" id="COG0582">
    <property type="taxonomic scope" value="Bacteria"/>
</dbReference>
<dbReference type="SUPFAM" id="SSF56349">
    <property type="entry name" value="DNA breaking-rejoining enzymes"/>
    <property type="match status" value="1"/>
</dbReference>
<proteinExistence type="predicted"/>
<dbReference type="PATRIC" id="fig|649747.3.peg.2398"/>
<dbReference type="GO" id="GO:0003677">
    <property type="term" value="F:DNA binding"/>
    <property type="evidence" value="ECO:0007669"/>
    <property type="project" value="InterPro"/>
</dbReference>
<dbReference type="GO" id="GO:0006310">
    <property type="term" value="P:DNA recombination"/>
    <property type="evidence" value="ECO:0007669"/>
    <property type="project" value="UniProtKB-KW"/>
</dbReference>
<evidence type="ECO:0000256" key="1">
    <source>
        <dbReference type="ARBA" id="ARBA00023172"/>
    </source>
</evidence>
<dbReference type="STRING" id="649747.HMPREF0083_02656"/>
<dbReference type="GO" id="GO:0015074">
    <property type="term" value="P:DNA integration"/>
    <property type="evidence" value="ECO:0007669"/>
    <property type="project" value="InterPro"/>
</dbReference>
<name>U1YET7_ANEAE</name>
<dbReference type="Pfam" id="PF00589">
    <property type="entry name" value="Phage_integrase"/>
    <property type="match status" value="1"/>
</dbReference>
<organism evidence="3 4">
    <name type="scientific">Aneurinibacillus aneurinilyticus ATCC 12856</name>
    <dbReference type="NCBI Taxonomy" id="649747"/>
    <lineage>
        <taxon>Bacteria</taxon>
        <taxon>Bacillati</taxon>
        <taxon>Bacillota</taxon>
        <taxon>Bacilli</taxon>
        <taxon>Bacillales</taxon>
        <taxon>Paenibacillaceae</taxon>
        <taxon>Aneurinibacillus group</taxon>
        <taxon>Aneurinibacillus</taxon>
    </lineage>
</organism>
<feature type="domain" description="Tyr recombinase" evidence="2">
    <location>
        <begin position="1"/>
        <end position="98"/>
    </location>
</feature>
<dbReference type="Gene3D" id="1.10.443.10">
    <property type="entry name" value="Intergrase catalytic core"/>
    <property type="match status" value="1"/>
</dbReference>
<dbReference type="PROSITE" id="PS51898">
    <property type="entry name" value="TYR_RECOMBINASE"/>
    <property type="match status" value="1"/>
</dbReference>
<dbReference type="EMBL" id="AWSJ01000161">
    <property type="protein sequence ID" value="ERI09271.1"/>
    <property type="molecule type" value="Genomic_DNA"/>
</dbReference>
<dbReference type="InterPro" id="IPR002104">
    <property type="entry name" value="Integrase_catalytic"/>
</dbReference>
<sequence>MEKQSFFSLDFLLPFANDFIRISSFLVKLSICFSIRYAKLAGIHRIRIHGLRHSHASLLISMGENPLINKDRLGHEDIETTLGTYGHLYPNSNFEVANKLNGVISFEEVKQNYDSSSKNQFTVDSLRNKEMKKVQ</sequence>
<accession>U1YET7</accession>
<keyword evidence="1" id="KW-0233">DNA recombination</keyword>
<protein>
    <recommendedName>
        <fullName evidence="2">Tyr recombinase domain-containing protein</fullName>
    </recommendedName>
</protein>
<comment type="caution">
    <text evidence="3">The sequence shown here is derived from an EMBL/GenBank/DDBJ whole genome shotgun (WGS) entry which is preliminary data.</text>
</comment>
<keyword evidence="4" id="KW-1185">Reference proteome</keyword>
<dbReference type="Proteomes" id="UP000016511">
    <property type="component" value="Unassembled WGS sequence"/>
</dbReference>
<dbReference type="InterPro" id="IPR013762">
    <property type="entry name" value="Integrase-like_cat_sf"/>
</dbReference>
<reference evidence="3 4" key="1">
    <citation type="submission" date="2013-08" db="EMBL/GenBank/DDBJ databases">
        <authorList>
            <person name="Weinstock G."/>
            <person name="Sodergren E."/>
            <person name="Wylie T."/>
            <person name="Fulton L."/>
            <person name="Fulton R."/>
            <person name="Fronick C."/>
            <person name="O'Laughlin M."/>
            <person name="Godfrey J."/>
            <person name="Miner T."/>
            <person name="Herter B."/>
            <person name="Appelbaum E."/>
            <person name="Cordes M."/>
            <person name="Lek S."/>
            <person name="Wollam A."/>
            <person name="Pepin K.H."/>
            <person name="Palsikar V.B."/>
            <person name="Mitreva M."/>
            <person name="Wilson R.K."/>
        </authorList>
    </citation>
    <scope>NUCLEOTIDE SEQUENCE [LARGE SCALE GENOMIC DNA]</scope>
    <source>
        <strain evidence="3 4">ATCC 12856</strain>
    </source>
</reference>
<dbReference type="AlphaFoldDB" id="U1YET7"/>
<evidence type="ECO:0000259" key="2">
    <source>
        <dbReference type="PROSITE" id="PS51898"/>
    </source>
</evidence>